<dbReference type="InterPro" id="IPR013022">
    <property type="entry name" value="Xyl_isomerase-like_TIM-brl"/>
</dbReference>
<accession>A0A0R1KKB9</accession>
<sequence>MEYAAELFPVLSEYNNDSLGTLSKLKDMGYRGIEMFGVSKFSADELKQIIDQSGLVLTGYQLPWREMQASTLTSTINYQQRLGNKHLIIDALGGPWESGHKVTENTVEMWKKHTKRINEINKELIDCGMDLTYHTHAYDYGEPIENTVPSLEILLKYIDDSVGIEVDTGNCIEGGQSPVVYINKLKNRVQFVHCKPYSKLLRYDVPLGSIKDENKWSDIKKAAECSGTDWLVVEPESTKLGNIFDVMNDSLKELIKYQ</sequence>
<proteinExistence type="predicted"/>
<keyword evidence="3" id="KW-1185">Reference proteome</keyword>
<dbReference type="InterPro" id="IPR050312">
    <property type="entry name" value="IolE/XylAMocC-like"/>
</dbReference>
<dbReference type="Proteomes" id="UP000051515">
    <property type="component" value="Unassembled WGS sequence"/>
</dbReference>
<dbReference type="PATRIC" id="fig|1423788.3.peg.1013"/>
<organism evidence="2 3">
    <name type="scientific">Companilactobacillus bobalius DSM 19674</name>
    <dbReference type="NCBI Taxonomy" id="1423788"/>
    <lineage>
        <taxon>Bacteria</taxon>
        <taxon>Bacillati</taxon>
        <taxon>Bacillota</taxon>
        <taxon>Bacilli</taxon>
        <taxon>Lactobacillales</taxon>
        <taxon>Lactobacillaceae</taxon>
        <taxon>Companilactobacillus</taxon>
        <taxon>Companilactobacillus bobalius</taxon>
    </lineage>
</organism>
<comment type="caution">
    <text evidence="2">The sequence shown here is derived from an EMBL/GenBank/DDBJ whole genome shotgun (WGS) entry which is preliminary data.</text>
</comment>
<dbReference type="EMBL" id="AZDY01000029">
    <property type="protein sequence ID" value="KRK83981.1"/>
    <property type="molecule type" value="Genomic_DNA"/>
</dbReference>
<dbReference type="InterPro" id="IPR036237">
    <property type="entry name" value="Xyl_isomerase-like_sf"/>
</dbReference>
<evidence type="ECO:0000313" key="3">
    <source>
        <dbReference type="Proteomes" id="UP000051515"/>
    </source>
</evidence>
<dbReference type="STRING" id="1423788.FC78_GL000987"/>
<dbReference type="PANTHER" id="PTHR12110">
    <property type="entry name" value="HYDROXYPYRUVATE ISOMERASE"/>
    <property type="match status" value="1"/>
</dbReference>
<dbReference type="PANTHER" id="PTHR12110:SF41">
    <property type="entry name" value="INOSOSE DEHYDRATASE"/>
    <property type="match status" value="1"/>
</dbReference>
<protein>
    <recommendedName>
        <fullName evidence="1">Xylose isomerase-like TIM barrel domain-containing protein</fullName>
    </recommendedName>
</protein>
<gene>
    <name evidence="2" type="ORF">FC78_GL000987</name>
</gene>
<dbReference type="Pfam" id="PF01261">
    <property type="entry name" value="AP_endonuc_2"/>
    <property type="match status" value="1"/>
</dbReference>
<dbReference type="Gene3D" id="3.20.20.150">
    <property type="entry name" value="Divalent-metal-dependent TIM barrel enzymes"/>
    <property type="match status" value="1"/>
</dbReference>
<name>A0A0R1KKB9_9LACO</name>
<evidence type="ECO:0000259" key="1">
    <source>
        <dbReference type="Pfam" id="PF01261"/>
    </source>
</evidence>
<dbReference type="AlphaFoldDB" id="A0A0R1KKB9"/>
<feature type="domain" description="Xylose isomerase-like TIM barrel" evidence="1">
    <location>
        <begin position="23"/>
        <end position="242"/>
    </location>
</feature>
<dbReference type="SUPFAM" id="SSF51658">
    <property type="entry name" value="Xylose isomerase-like"/>
    <property type="match status" value="1"/>
</dbReference>
<evidence type="ECO:0000313" key="2">
    <source>
        <dbReference type="EMBL" id="KRK83981.1"/>
    </source>
</evidence>
<dbReference type="OrthoDB" id="9798407at2"/>
<reference evidence="2 3" key="1">
    <citation type="journal article" date="2015" name="Genome Announc.">
        <title>Expanding the biotechnology potential of lactobacilli through comparative genomics of 213 strains and associated genera.</title>
        <authorList>
            <person name="Sun Z."/>
            <person name="Harris H.M."/>
            <person name="McCann A."/>
            <person name="Guo C."/>
            <person name="Argimon S."/>
            <person name="Zhang W."/>
            <person name="Yang X."/>
            <person name="Jeffery I.B."/>
            <person name="Cooney J.C."/>
            <person name="Kagawa T.F."/>
            <person name="Liu W."/>
            <person name="Song Y."/>
            <person name="Salvetti E."/>
            <person name="Wrobel A."/>
            <person name="Rasinkangas P."/>
            <person name="Parkhill J."/>
            <person name="Rea M.C."/>
            <person name="O'Sullivan O."/>
            <person name="Ritari J."/>
            <person name="Douillard F.P."/>
            <person name="Paul Ross R."/>
            <person name="Yang R."/>
            <person name="Briner A.E."/>
            <person name="Felis G.E."/>
            <person name="de Vos W.M."/>
            <person name="Barrangou R."/>
            <person name="Klaenhammer T.R."/>
            <person name="Caufield P.W."/>
            <person name="Cui Y."/>
            <person name="Zhang H."/>
            <person name="O'Toole P.W."/>
        </authorList>
    </citation>
    <scope>NUCLEOTIDE SEQUENCE [LARGE SCALE GENOMIC DNA]</scope>
    <source>
        <strain evidence="2 3">DSM 19674</strain>
    </source>
</reference>
<dbReference type="RefSeq" id="WP_056950964.1">
    <property type="nucleotide sequence ID" value="NZ_AZDY01000029.1"/>
</dbReference>